<keyword evidence="3 13" id="KW-0547">Nucleotide-binding</keyword>
<dbReference type="FunFam" id="3.40.50.300:FF:000003">
    <property type="entry name" value="Elongation factor Tu"/>
    <property type="match status" value="1"/>
</dbReference>
<dbReference type="AlphaFoldDB" id="A0A1G8BDM6"/>
<dbReference type="GO" id="GO:0005525">
    <property type="term" value="F:GTP binding"/>
    <property type="evidence" value="ECO:0007669"/>
    <property type="project" value="UniProtKB-UniRule"/>
</dbReference>
<sequence length="396" mass="43142">MAKAKFERSKPHCNVGTVGHVDHGKTTLTAAITKVLAETGGATFSAYDMIDKAPEERARGITISTAHVEYETENRHYAHVDCPGHADYVKNMITGAAQMDGAILVVSAADGPMPQTREHILLARQVGVPALVVYLNKVDQVDDEELLELVEMEVRELLSSYEFPGDDIPIVKGSALAALEDGDAKIGKESILELMKAVDEYIPQPERPKDQPFLMPIEDVFSISGRGTVVTGRVERGIVKVNEEVEIVGLKDTTKTVCTGVEMFRKLLDQGEAGDNIGALLRGVKRDDVERGQVLAKPGSITPHTKFKCECYILTKEEGGRHTPFFSNYRPQFYFRTTDVTGTIGLPEGTEMVMPGDNISMEVNLIAPIAMDEGLRFAIREGGRTVGAGVVASIIE</sequence>
<protein>
    <recommendedName>
        <fullName evidence="9 13">Elongation factor Tu</fullName>
        <shortName evidence="13">EF-Tu</shortName>
        <ecNumber evidence="13">3.6.5.3</ecNumber>
    </recommendedName>
</protein>
<dbReference type="Gene3D" id="3.40.50.300">
    <property type="entry name" value="P-loop containing nucleotide triphosphate hydrolases"/>
    <property type="match status" value="1"/>
</dbReference>
<evidence type="ECO:0000256" key="2">
    <source>
        <dbReference type="ARBA" id="ARBA00022723"/>
    </source>
</evidence>
<dbReference type="EC" id="3.6.5.3" evidence="13"/>
<dbReference type="InterPro" id="IPR033720">
    <property type="entry name" value="EFTU_2"/>
</dbReference>
<evidence type="ECO:0000256" key="8">
    <source>
        <dbReference type="ARBA" id="ARBA00023134"/>
    </source>
</evidence>
<dbReference type="NCBIfam" id="NF000766">
    <property type="entry name" value="PRK00049.1"/>
    <property type="match status" value="1"/>
</dbReference>
<evidence type="ECO:0000256" key="13">
    <source>
        <dbReference type="HAMAP-Rule" id="MF_00118"/>
    </source>
</evidence>
<evidence type="ECO:0000256" key="7">
    <source>
        <dbReference type="ARBA" id="ARBA00022917"/>
    </source>
</evidence>
<evidence type="ECO:0000256" key="12">
    <source>
        <dbReference type="ARBA" id="ARBA00064283"/>
    </source>
</evidence>
<dbReference type="NCBIfam" id="TIGR00231">
    <property type="entry name" value="small_GTP"/>
    <property type="match status" value="1"/>
</dbReference>
<dbReference type="Pfam" id="PF00009">
    <property type="entry name" value="GTP_EFTU"/>
    <property type="match status" value="1"/>
</dbReference>
<dbReference type="HAMAP" id="MF_00118_B">
    <property type="entry name" value="EF_Tu_B"/>
    <property type="match status" value="1"/>
</dbReference>
<dbReference type="PANTHER" id="PTHR43721">
    <property type="entry name" value="ELONGATION FACTOR TU-RELATED"/>
    <property type="match status" value="1"/>
</dbReference>
<dbReference type="Gene3D" id="2.40.30.10">
    <property type="entry name" value="Translation factors"/>
    <property type="match status" value="2"/>
</dbReference>
<name>A0A1G8BDM6_9PROT</name>
<gene>
    <name evidence="13" type="primary">tuf</name>
    <name evidence="15" type="ORF">SAMN05421742_10612</name>
    <name evidence="16" type="ORF">SAMN05421742_10625</name>
</gene>
<dbReference type="PROSITE" id="PS51722">
    <property type="entry name" value="G_TR_2"/>
    <property type="match status" value="1"/>
</dbReference>
<dbReference type="GO" id="GO:0000287">
    <property type="term" value="F:magnesium ion binding"/>
    <property type="evidence" value="ECO:0007669"/>
    <property type="project" value="UniProtKB-UniRule"/>
</dbReference>
<keyword evidence="13" id="KW-0963">Cytoplasm</keyword>
<evidence type="ECO:0000256" key="9">
    <source>
        <dbReference type="ARBA" id="ARBA00029554"/>
    </source>
</evidence>
<keyword evidence="7 13" id="KW-0648">Protein biosynthesis</keyword>
<dbReference type="Pfam" id="PF03144">
    <property type="entry name" value="GTP_EFTU_D2"/>
    <property type="match status" value="1"/>
</dbReference>
<dbReference type="SUPFAM" id="SSF52540">
    <property type="entry name" value="P-loop containing nucleoside triphosphate hydrolases"/>
    <property type="match status" value="1"/>
</dbReference>
<evidence type="ECO:0000256" key="3">
    <source>
        <dbReference type="ARBA" id="ARBA00022741"/>
    </source>
</evidence>
<dbReference type="GO" id="GO:0005829">
    <property type="term" value="C:cytosol"/>
    <property type="evidence" value="ECO:0007669"/>
    <property type="project" value="TreeGrafter"/>
</dbReference>
<feature type="binding site" evidence="13">
    <location>
        <begin position="81"/>
        <end position="85"/>
    </location>
    <ligand>
        <name>GTP</name>
        <dbReference type="ChEBI" id="CHEBI:37565"/>
    </ligand>
</feature>
<evidence type="ECO:0000256" key="10">
    <source>
        <dbReference type="ARBA" id="ARBA00058140"/>
    </source>
</evidence>
<keyword evidence="4 13" id="KW-0251">Elongation factor</keyword>
<dbReference type="SUPFAM" id="SSF50447">
    <property type="entry name" value="Translation proteins"/>
    <property type="match status" value="1"/>
</dbReference>
<dbReference type="EMBL" id="FNCV01000006">
    <property type="protein sequence ID" value="SDH31325.1"/>
    <property type="molecule type" value="Genomic_DNA"/>
</dbReference>
<comment type="catalytic activity">
    <reaction evidence="13">
        <text>GTP + H2O = GDP + phosphate + H(+)</text>
        <dbReference type="Rhea" id="RHEA:19669"/>
        <dbReference type="ChEBI" id="CHEBI:15377"/>
        <dbReference type="ChEBI" id="CHEBI:15378"/>
        <dbReference type="ChEBI" id="CHEBI:37565"/>
        <dbReference type="ChEBI" id="CHEBI:43474"/>
        <dbReference type="ChEBI" id="CHEBI:58189"/>
        <dbReference type="EC" id="3.6.5.3"/>
    </reaction>
</comment>
<keyword evidence="2 13" id="KW-0479">Metal-binding</keyword>
<dbReference type="InterPro" id="IPR041709">
    <property type="entry name" value="EF-Tu_GTP-bd"/>
</dbReference>
<reference evidence="17" key="1">
    <citation type="submission" date="2016-10" db="EMBL/GenBank/DDBJ databases">
        <authorList>
            <person name="Varghese N."/>
            <person name="Submissions S."/>
        </authorList>
    </citation>
    <scope>NUCLEOTIDE SEQUENCE [LARGE SCALE GENOMIC DNA]</scope>
    <source>
        <strain evidence="17">930I</strain>
    </source>
</reference>
<dbReference type="CDD" id="cd03707">
    <property type="entry name" value="EFTU_III"/>
    <property type="match status" value="1"/>
</dbReference>
<dbReference type="InterPro" id="IPR031157">
    <property type="entry name" value="G_TR_CS"/>
</dbReference>
<dbReference type="PRINTS" id="PR00315">
    <property type="entry name" value="ELONGATNFCT"/>
</dbReference>
<evidence type="ECO:0000259" key="14">
    <source>
        <dbReference type="PROSITE" id="PS51722"/>
    </source>
</evidence>
<dbReference type="Proteomes" id="UP000217076">
    <property type="component" value="Unassembled WGS sequence"/>
</dbReference>
<comment type="function">
    <text evidence="13">GTP hydrolase that promotes the GTP-dependent binding of aminoacyl-tRNA to the A-site of ribosomes during protein biosynthesis.</text>
</comment>
<keyword evidence="17" id="KW-1185">Reference proteome</keyword>
<dbReference type="FunFam" id="2.40.30.10:FF:000001">
    <property type="entry name" value="Elongation factor Tu"/>
    <property type="match status" value="1"/>
</dbReference>
<reference evidence="15" key="2">
    <citation type="submission" date="2016-10" db="EMBL/GenBank/DDBJ databases">
        <authorList>
            <person name="de Groot N.N."/>
        </authorList>
    </citation>
    <scope>NUCLEOTIDE SEQUENCE [LARGE SCALE GENOMIC DNA]</scope>
    <source>
        <strain evidence="15">930I</strain>
    </source>
</reference>
<evidence type="ECO:0000256" key="5">
    <source>
        <dbReference type="ARBA" id="ARBA00022801"/>
    </source>
</evidence>
<feature type="binding site" evidence="13">
    <location>
        <begin position="136"/>
        <end position="139"/>
    </location>
    <ligand>
        <name>GTP</name>
        <dbReference type="ChEBI" id="CHEBI:37565"/>
    </ligand>
</feature>
<dbReference type="InterPro" id="IPR004541">
    <property type="entry name" value="Transl_elong_EFTu/EF1A_bac/org"/>
</dbReference>
<evidence type="ECO:0000256" key="6">
    <source>
        <dbReference type="ARBA" id="ARBA00022842"/>
    </source>
</evidence>
<dbReference type="GO" id="GO:0003924">
    <property type="term" value="F:GTPase activity"/>
    <property type="evidence" value="ECO:0007669"/>
    <property type="project" value="UniProtKB-UniRule"/>
</dbReference>
<dbReference type="CDD" id="cd01884">
    <property type="entry name" value="EF_Tu"/>
    <property type="match status" value="1"/>
</dbReference>
<dbReference type="EMBL" id="FNCV01000006">
    <property type="protein sequence ID" value="SDH31970.1"/>
    <property type="molecule type" value="Genomic_DNA"/>
</dbReference>
<dbReference type="CDD" id="cd03697">
    <property type="entry name" value="EFTU_II"/>
    <property type="match status" value="1"/>
</dbReference>
<comment type="similarity">
    <text evidence="1 13">Belongs to the TRAFAC class translation factor GTPase superfamily. Classic translation factor GTPase family. EF-Tu/EF-1A subfamily.</text>
</comment>
<evidence type="ECO:0000256" key="1">
    <source>
        <dbReference type="ARBA" id="ARBA00007249"/>
    </source>
</evidence>
<dbReference type="PANTHER" id="PTHR43721:SF22">
    <property type="entry name" value="ELONGATION FACTOR TU, MITOCHONDRIAL"/>
    <property type="match status" value="1"/>
</dbReference>
<organism evidence="15 17">
    <name type="scientific">Roseospirillum parvum</name>
    <dbReference type="NCBI Taxonomy" id="83401"/>
    <lineage>
        <taxon>Bacteria</taxon>
        <taxon>Pseudomonadati</taxon>
        <taxon>Pseudomonadota</taxon>
        <taxon>Alphaproteobacteria</taxon>
        <taxon>Rhodospirillales</taxon>
        <taxon>Rhodospirillaceae</taxon>
        <taxon>Roseospirillum</taxon>
    </lineage>
</organism>
<dbReference type="RefSeq" id="WP_092619195.1">
    <property type="nucleotide sequence ID" value="NZ_FNCV01000006.1"/>
</dbReference>
<dbReference type="NCBIfam" id="NF009372">
    <property type="entry name" value="PRK12735.1"/>
    <property type="match status" value="1"/>
</dbReference>
<dbReference type="NCBIfam" id="NF009373">
    <property type="entry name" value="PRK12736.1"/>
    <property type="match status" value="1"/>
</dbReference>
<dbReference type="InterPro" id="IPR005225">
    <property type="entry name" value="Small_GTP-bd"/>
</dbReference>
<dbReference type="InterPro" id="IPR000795">
    <property type="entry name" value="T_Tr_GTP-bd_dom"/>
</dbReference>
<dbReference type="PROSITE" id="PS00301">
    <property type="entry name" value="G_TR_1"/>
    <property type="match status" value="1"/>
</dbReference>
<evidence type="ECO:0000313" key="17">
    <source>
        <dbReference type="Proteomes" id="UP000217076"/>
    </source>
</evidence>
<dbReference type="InterPro" id="IPR009001">
    <property type="entry name" value="Transl_elong_EF1A/Init_IF2_C"/>
</dbReference>
<comment type="subunit">
    <text evidence="12">(Microbial infection) Upon infection by bacteriophage Qbeta, part of the viral RNA-dependent RNA polymerase complex, the other subunits are the viral replicase catalytic subunit (AC P14647), host ribosomal protein S1 and EF-Ts.</text>
</comment>
<dbReference type="InterPro" id="IPR050055">
    <property type="entry name" value="EF-Tu_GTPase"/>
</dbReference>
<proteinExistence type="inferred from homology"/>
<evidence type="ECO:0000313" key="16">
    <source>
        <dbReference type="EMBL" id="SDH31970.1"/>
    </source>
</evidence>
<keyword evidence="6 13" id="KW-0460">Magnesium</keyword>
<dbReference type="InterPro" id="IPR004160">
    <property type="entry name" value="Transl_elong_EFTu/EF1A_C"/>
</dbReference>
<dbReference type="InterPro" id="IPR009000">
    <property type="entry name" value="Transl_B-barrel_sf"/>
</dbReference>
<keyword evidence="8 13" id="KW-0342">GTP-binding</keyword>
<comment type="subcellular location">
    <subcellularLocation>
        <location evidence="13">Cytoplasm</location>
    </subcellularLocation>
</comment>
<accession>A0A1G8BDM6</accession>
<feature type="domain" description="Tr-type G" evidence="14">
    <location>
        <begin position="10"/>
        <end position="206"/>
    </location>
</feature>
<dbReference type="SUPFAM" id="SSF50465">
    <property type="entry name" value="EF-Tu/eEF-1alpha/eIF2-gamma C-terminal domain"/>
    <property type="match status" value="1"/>
</dbReference>
<feature type="binding site" evidence="13">
    <location>
        <position position="26"/>
    </location>
    <ligand>
        <name>Mg(2+)</name>
        <dbReference type="ChEBI" id="CHEBI:18420"/>
    </ligand>
</feature>
<evidence type="ECO:0000313" key="15">
    <source>
        <dbReference type="EMBL" id="SDH31325.1"/>
    </source>
</evidence>
<dbReference type="OrthoDB" id="9803139at2"/>
<dbReference type="STRING" id="83401.SAMN05421742_10612"/>
<dbReference type="InterPro" id="IPR004161">
    <property type="entry name" value="EFTu-like_2"/>
</dbReference>
<evidence type="ECO:0000256" key="4">
    <source>
        <dbReference type="ARBA" id="ARBA00022768"/>
    </source>
</evidence>
<keyword evidence="5 13" id="KW-0378">Hydrolase</keyword>
<dbReference type="InterPro" id="IPR027417">
    <property type="entry name" value="P-loop_NTPase"/>
</dbReference>
<dbReference type="NCBIfam" id="TIGR00485">
    <property type="entry name" value="EF-Tu"/>
    <property type="match status" value="1"/>
</dbReference>
<dbReference type="Pfam" id="PF03143">
    <property type="entry name" value="GTP_EFTU_D3"/>
    <property type="match status" value="1"/>
</dbReference>
<comment type="subunit">
    <text evidence="11">Monomer. Heterotetramer composed of two EF-Ts.EF-Tu dimer complexes.</text>
</comment>
<comment type="function">
    <text evidence="10">May play an important regulatory role in cell growth and in the bacterial response to nutrient deprivation.</text>
</comment>
<evidence type="ECO:0000256" key="11">
    <source>
        <dbReference type="ARBA" id="ARBA00063778"/>
    </source>
</evidence>
<feature type="binding site" evidence="13">
    <location>
        <begin position="19"/>
        <end position="26"/>
    </location>
    <ligand>
        <name>GTP</name>
        <dbReference type="ChEBI" id="CHEBI:37565"/>
    </ligand>
</feature>
<dbReference type="GO" id="GO:0003746">
    <property type="term" value="F:translation elongation factor activity"/>
    <property type="evidence" value="ECO:0007669"/>
    <property type="project" value="UniProtKB-UniRule"/>
</dbReference>